<dbReference type="Pfam" id="PF01553">
    <property type="entry name" value="Acyltransferase"/>
    <property type="match status" value="2"/>
</dbReference>
<dbReference type="PANTHER" id="PTHR10434">
    <property type="entry name" value="1-ACYL-SN-GLYCEROL-3-PHOSPHATE ACYLTRANSFERASE"/>
    <property type="match status" value="1"/>
</dbReference>
<dbReference type="PANTHER" id="PTHR10434:SF11">
    <property type="entry name" value="1-ACYL-SN-GLYCEROL-3-PHOSPHATE ACYLTRANSFERASE"/>
    <property type="match status" value="1"/>
</dbReference>
<dbReference type="SMART" id="SM00563">
    <property type="entry name" value="PlsC"/>
    <property type="match status" value="1"/>
</dbReference>
<evidence type="ECO:0000256" key="1">
    <source>
        <dbReference type="ARBA" id="ARBA00022679"/>
    </source>
</evidence>
<evidence type="ECO:0000256" key="3">
    <source>
        <dbReference type="SAM" id="Phobius"/>
    </source>
</evidence>
<dbReference type="GO" id="GO:0006654">
    <property type="term" value="P:phosphatidic acid biosynthetic process"/>
    <property type="evidence" value="ECO:0007669"/>
    <property type="project" value="TreeGrafter"/>
</dbReference>
<reference evidence="5" key="2">
    <citation type="submission" date="2021-09" db="EMBL/GenBank/DDBJ databases">
        <authorList>
            <person name="Gilroy R."/>
        </authorList>
    </citation>
    <scope>NUCLEOTIDE SEQUENCE</scope>
    <source>
        <strain evidence="5">CHK192-2623</strain>
    </source>
</reference>
<organism evidence="5 6">
    <name type="scientific">Lactobacillus johnsonii</name>
    <dbReference type="NCBI Taxonomy" id="33959"/>
    <lineage>
        <taxon>Bacteria</taxon>
        <taxon>Bacillati</taxon>
        <taxon>Bacillota</taxon>
        <taxon>Bacilli</taxon>
        <taxon>Lactobacillales</taxon>
        <taxon>Lactobacillaceae</taxon>
        <taxon>Lactobacillus</taxon>
    </lineage>
</organism>
<keyword evidence="3" id="KW-0812">Transmembrane</keyword>
<comment type="caution">
    <text evidence="5">The sequence shown here is derived from an EMBL/GenBank/DDBJ whole genome shotgun (WGS) entry which is preliminary data.</text>
</comment>
<evidence type="ECO:0000259" key="4">
    <source>
        <dbReference type="SMART" id="SM00563"/>
    </source>
</evidence>
<dbReference type="CDD" id="cd07989">
    <property type="entry name" value="LPLAT_AGPAT-like"/>
    <property type="match status" value="1"/>
</dbReference>
<keyword evidence="2 5" id="KW-0012">Acyltransferase</keyword>
<dbReference type="AlphaFoldDB" id="A0A921EJJ1"/>
<evidence type="ECO:0000313" key="6">
    <source>
        <dbReference type="Proteomes" id="UP000732527"/>
    </source>
</evidence>
<dbReference type="EMBL" id="DYYQ01000005">
    <property type="protein sequence ID" value="HJE48660.1"/>
    <property type="molecule type" value="Genomic_DNA"/>
</dbReference>
<dbReference type="InterPro" id="IPR002123">
    <property type="entry name" value="Plipid/glycerol_acylTrfase"/>
</dbReference>
<proteinExistence type="predicted"/>
<keyword evidence="3" id="KW-1133">Transmembrane helix</keyword>
<dbReference type="SUPFAM" id="SSF69593">
    <property type="entry name" value="Glycerol-3-phosphate (1)-acyltransferase"/>
    <property type="match status" value="2"/>
</dbReference>
<dbReference type="GO" id="GO:0003841">
    <property type="term" value="F:1-acylglycerol-3-phosphate O-acyltransferase activity"/>
    <property type="evidence" value="ECO:0007669"/>
    <property type="project" value="TreeGrafter"/>
</dbReference>
<keyword evidence="1" id="KW-0808">Transferase</keyword>
<dbReference type="Proteomes" id="UP000732527">
    <property type="component" value="Unassembled WGS sequence"/>
</dbReference>
<accession>A0A921EJJ1</accession>
<keyword evidence="3" id="KW-0472">Membrane</keyword>
<gene>
    <name evidence="5" type="ORF">K8V69_00460</name>
</gene>
<feature type="transmembrane region" description="Helical" evidence="3">
    <location>
        <begin position="44"/>
        <end position="62"/>
    </location>
</feature>
<feature type="domain" description="Phospholipid/glycerol acyltransferase" evidence="4">
    <location>
        <begin position="268"/>
        <end position="387"/>
    </location>
</feature>
<protein>
    <submittedName>
        <fullName evidence="5">1-acyl-sn-glycerol-3-phosphate acyltransferase</fullName>
    </submittedName>
</protein>
<evidence type="ECO:0000313" key="5">
    <source>
        <dbReference type="EMBL" id="HJE48660.1"/>
    </source>
</evidence>
<reference evidence="5" key="1">
    <citation type="journal article" date="2021" name="PeerJ">
        <title>Extensive microbial diversity within the chicken gut microbiome revealed by metagenomics and culture.</title>
        <authorList>
            <person name="Gilroy R."/>
            <person name="Ravi A."/>
            <person name="Getino M."/>
            <person name="Pursley I."/>
            <person name="Horton D.L."/>
            <person name="Alikhan N.F."/>
            <person name="Baker D."/>
            <person name="Gharbi K."/>
            <person name="Hall N."/>
            <person name="Watson M."/>
            <person name="Adriaenssens E.M."/>
            <person name="Foster-Nyarko E."/>
            <person name="Jarju S."/>
            <person name="Secka A."/>
            <person name="Antonio M."/>
            <person name="Oren A."/>
            <person name="Chaudhuri R.R."/>
            <person name="La Ragione R."/>
            <person name="Hildebrand F."/>
            <person name="Pallen M.J."/>
        </authorList>
    </citation>
    <scope>NUCLEOTIDE SEQUENCE</scope>
    <source>
        <strain evidence="5">CHK192-2623</strain>
    </source>
</reference>
<name>A0A921EJJ1_LACJH</name>
<sequence>MNNKPSKHHTIYYNSTTDDVVKSKKQDFTLPDDYQIIKHTPLNYLIRFLASGFAYLFTYGVMHVKVIGRDKLSKYKDEGYFVYGNHTQMVNDVFMPLTLFGWKNYYAIANQANWGIPVIGKTLLPYGGLSVGKNIKQAIKLLKAVKTLTKENAHIVIYPEAHVWPYYTGIRLFPETSFNFPVQADKASFVMTTTYQKCKFGKHPKITVYIDGPFFPDSTLTKKEQQKKLSHKFKNIIAQTIINLDTLVLMAHTQIKNKHRAKGPQHGAIVTTNHFKQTDSLPIKKLANRCHKKLYVVIEDSNLKLPGFFGFLMNNINAIPIVQSYQYLGREFPKHLQKVFDKKEWVLIYPEQEIWYNYRKPRPLQKGAYYYAAKAKVPIISCFVEIQDLPEMEKNSREFYKTRYILHVLPTIYPVDRLTVDQNAKRLRDIDYMQKKKAYEKAYGKKLTYDFDYDDIAGYVKE</sequence>
<evidence type="ECO:0000256" key="2">
    <source>
        <dbReference type="ARBA" id="ARBA00023315"/>
    </source>
</evidence>